<dbReference type="EMBL" id="LAZR01006321">
    <property type="protein sequence ID" value="KKM93026.1"/>
    <property type="molecule type" value="Genomic_DNA"/>
</dbReference>
<dbReference type="SUPFAM" id="SSF52540">
    <property type="entry name" value="P-loop containing nucleoside triphosphate hydrolases"/>
    <property type="match status" value="1"/>
</dbReference>
<dbReference type="PANTHER" id="PTHR45900:SF1">
    <property type="entry name" value="MITOCHONDRIAL DNA REPAIR PROTEIN RECA HOMOLOG-RELATED"/>
    <property type="match status" value="1"/>
</dbReference>
<name>A0A0F9M0Z5_9ZZZZ</name>
<sequence>MVKRKKRDKLNETVLKHLKGFCQQGAEFQSPGNIPTGHFLLDFAIQYGMDPTKVSLAKLEGYDPAKPLGLPLGKLVEIFGEEGGGKSSIAYRVAGFAQKMGYHVAWIDTENSFSSNLAKINGCDKHDLIYSNLINEENPEKKFYAEDVLDSICKLCEAGVGVVILDSVANLVPKARHDADAESKFMGLLPRLLTDNMGKMVGYAAKYGTLLLFVNQLREKIGVTWGDPETSPGGHSLKHNATVRLKISKKGGKDADFMVPDPETGEEVLIGRHANVRIIKNRIAPPFLETLHIPVYYHPYFPDIEEQAFNIGRQIRLISVLKGVFKWKNIQCEGRGNFIQQIKDDDLVDTLIGDIKEKAIEKDILLPPELIQYKIKSPKKKTKDHETTLEK</sequence>
<keyword evidence="2" id="KW-0547">Nucleotide-binding</keyword>
<dbReference type="GO" id="GO:0006310">
    <property type="term" value="P:DNA recombination"/>
    <property type="evidence" value="ECO:0007669"/>
    <property type="project" value="UniProtKB-KW"/>
</dbReference>
<dbReference type="GO" id="GO:0003697">
    <property type="term" value="F:single-stranded DNA binding"/>
    <property type="evidence" value="ECO:0007669"/>
    <property type="project" value="InterPro"/>
</dbReference>
<dbReference type="Gene3D" id="3.40.50.300">
    <property type="entry name" value="P-loop containing nucleotide triphosphate hydrolases"/>
    <property type="match status" value="1"/>
</dbReference>
<dbReference type="InterPro" id="IPR049428">
    <property type="entry name" value="RecA-like_N"/>
</dbReference>
<dbReference type="SMART" id="SM00382">
    <property type="entry name" value="AAA"/>
    <property type="match status" value="1"/>
</dbReference>
<accession>A0A0F9M0Z5</accession>
<protein>
    <recommendedName>
        <fullName evidence="8">RecA family profile 2 domain-containing protein</fullName>
    </recommendedName>
</protein>
<dbReference type="InterPro" id="IPR027417">
    <property type="entry name" value="P-loop_NTPase"/>
</dbReference>
<dbReference type="InterPro" id="IPR013765">
    <property type="entry name" value="DNA_recomb/repair_RecA"/>
</dbReference>
<dbReference type="InterPro" id="IPR003593">
    <property type="entry name" value="AAA+_ATPase"/>
</dbReference>
<dbReference type="Pfam" id="PF00154">
    <property type="entry name" value="RecA_N"/>
    <property type="match status" value="1"/>
</dbReference>
<evidence type="ECO:0000256" key="2">
    <source>
        <dbReference type="ARBA" id="ARBA00022741"/>
    </source>
</evidence>
<dbReference type="PROSITE" id="PS50162">
    <property type="entry name" value="RECA_2"/>
    <property type="match status" value="1"/>
</dbReference>
<evidence type="ECO:0000256" key="4">
    <source>
        <dbReference type="ARBA" id="ARBA00023172"/>
    </source>
</evidence>
<gene>
    <name evidence="7" type="ORF">LCGC14_1212600</name>
</gene>
<dbReference type="PRINTS" id="PR00142">
    <property type="entry name" value="RECA"/>
</dbReference>
<organism evidence="7">
    <name type="scientific">marine sediment metagenome</name>
    <dbReference type="NCBI Taxonomy" id="412755"/>
    <lineage>
        <taxon>unclassified sequences</taxon>
        <taxon>metagenomes</taxon>
        <taxon>ecological metagenomes</taxon>
    </lineage>
</organism>
<keyword evidence="3" id="KW-0067">ATP-binding</keyword>
<keyword evidence="4" id="KW-0233">DNA recombination</keyword>
<dbReference type="InterPro" id="IPR020587">
    <property type="entry name" value="RecA_monomer-monomer_interface"/>
</dbReference>
<dbReference type="PANTHER" id="PTHR45900">
    <property type="entry name" value="RECA"/>
    <property type="match status" value="1"/>
</dbReference>
<dbReference type="PROSITE" id="PS50163">
    <property type="entry name" value="RECA_3"/>
    <property type="match status" value="1"/>
</dbReference>
<dbReference type="AlphaFoldDB" id="A0A0F9M0Z5"/>
<dbReference type="GO" id="GO:0140664">
    <property type="term" value="F:ATP-dependent DNA damage sensor activity"/>
    <property type="evidence" value="ECO:0007669"/>
    <property type="project" value="InterPro"/>
</dbReference>
<feature type="domain" description="RecA family profile 1" evidence="5">
    <location>
        <begin position="30"/>
        <end position="217"/>
    </location>
</feature>
<comment type="similarity">
    <text evidence="1">Belongs to the RecA family.</text>
</comment>
<comment type="caution">
    <text evidence="7">The sequence shown here is derived from an EMBL/GenBank/DDBJ whole genome shotgun (WGS) entry which is preliminary data.</text>
</comment>
<evidence type="ECO:0000313" key="7">
    <source>
        <dbReference type="EMBL" id="KKM93026.1"/>
    </source>
</evidence>
<evidence type="ECO:0008006" key="8">
    <source>
        <dbReference type="Google" id="ProtNLM"/>
    </source>
</evidence>
<reference evidence="7" key="1">
    <citation type="journal article" date="2015" name="Nature">
        <title>Complex archaea that bridge the gap between prokaryotes and eukaryotes.</title>
        <authorList>
            <person name="Spang A."/>
            <person name="Saw J.H."/>
            <person name="Jorgensen S.L."/>
            <person name="Zaremba-Niedzwiedzka K."/>
            <person name="Martijn J."/>
            <person name="Lind A.E."/>
            <person name="van Eijk R."/>
            <person name="Schleper C."/>
            <person name="Guy L."/>
            <person name="Ettema T.J."/>
        </authorList>
    </citation>
    <scope>NUCLEOTIDE SEQUENCE</scope>
</reference>
<feature type="domain" description="RecA family profile 2" evidence="6">
    <location>
        <begin position="222"/>
        <end position="287"/>
    </location>
</feature>
<evidence type="ECO:0000256" key="1">
    <source>
        <dbReference type="ARBA" id="ARBA00009391"/>
    </source>
</evidence>
<evidence type="ECO:0000256" key="3">
    <source>
        <dbReference type="ARBA" id="ARBA00022840"/>
    </source>
</evidence>
<dbReference type="GO" id="GO:0006281">
    <property type="term" value="P:DNA repair"/>
    <property type="evidence" value="ECO:0007669"/>
    <property type="project" value="InterPro"/>
</dbReference>
<evidence type="ECO:0000259" key="5">
    <source>
        <dbReference type="PROSITE" id="PS50162"/>
    </source>
</evidence>
<dbReference type="GO" id="GO:0005524">
    <property type="term" value="F:ATP binding"/>
    <property type="evidence" value="ECO:0007669"/>
    <property type="project" value="UniProtKB-KW"/>
</dbReference>
<proteinExistence type="inferred from homology"/>
<dbReference type="InterPro" id="IPR020588">
    <property type="entry name" value="RecA_ATP-bd"/>
</dbReference>
<evidence type="ECO:0000259" key="6">
    <source>
        <dbReference type="PROSITE" id="PS50163"/>
    </source>
</evidence>